<sequence length="336" mass="38748">MATEPEPQSTGVGNNLSMSTEAQLNAFRARLDGEKISTIKVIPGFLFRNGKEREVRSFHGRGVMVYSLDWADDCLVPKDDEFLLEKHTETYRKGLEARDQLLDRINVVEILGMVRDIWGRGEIRHEGSKAVLWCNYTFTKEEIKGIDHPGYISHGTPMGGDYDCGPRTEYYRTGKWLALSSEVREQIRVDFGNMKFPEPQNLPGNETNPYKGFASENTELREFFLDFYQGLRVTQHISNDTIPKQIWYRPDNLVIWVTVPSILVPYYDQCLTDWGYRSDSKEFTWFDQSTSQQEIMDYLSGKLEALRIAEQLPPQVEALELAKIGELRKRGLLVEK</sequence>
<evidence type="ECO:0000313" key="2">
    <source>
        <dbReference type="Proteomes" id="UP000034753"/>
    </source>
</evidence>
<reference evidence="1 2" key="1">
    <citation type="journal article" date="2015" name="Nature">
        <title>rRNA introns, odd ribosomes, and small enigmatic genomes across a large radiation of phyla.</title>
        <authorList>
            <person name="Brown C.T."/>
            <person name="Hug L.A."/>
            <person name="Thomas B.C."/>
            <person name="Sharon I."/>
            <person name="Castelle C.J."/>
            <person name="Singh A."/>
            <person name="Wilkins M.J."/>
            <person name="Williams K.H."/>
            <person name="Banfield J.F."/>
        </authorList>
    </citation>
    <scope>NUCLEOTIDE SEQUENCE [LARGE SCALE GENOMIC DNA]</scope>
</reference>
<evidence type="ECO:0000313" key="1">
    <source>
        <dbReference type="EMBL" id="KKS14288.1"/>
    </source>
</evidence>
<proteinExistence type="predicted"/>
<accession>A0A0G0ZMU1</accession>
<gene>
    <name evidence="1" type="ORF">UU67_C0003G0010</name>
</gene>
<name>A0A0G0ZMU1_9BACT</name>
<dbReference type="AlphaFoldDB" id="A0A0G0ZMU1"/>
<dbReference type="Proteomes" id="UP000034753">
    <property type="component" value="Unassembled WGS sequence"/>
</dbReference>
<organism evidence="1 2">
    <name type="scientific">Candidatus Daviesbacteria bacterium GW2011_GWB1_41_5</name>
    <dbReference type="NCBI Taxonomy" id="1618429"/>
    <lineage>
        <taxon>Bacteria</taxon>
        <taxon>Candidatus Daviesiibacteriota</taxon>
    </lineage>
</organism>
<dbReference type="EMBL" id="LCBN01000003">
    <property type="protein sequence ID" value="KKS14288.1"/>
    <property type="molecule type" value="Genomic_DNA"/>
</dbReference>
<protein>
    <submittedName>
        <fullName evidence="1">Uncharacterized protein</fullName>
    </submittedName>
</protein>
<comment type="caution">
    <text evidence="1">The sequence shown here is derived from an EMBL/GenBank/DDBJ whole genome shotgun (WGS) entry which is preliminary data.</text>
</comment>